<evidence type="ECO:0000256" key="1">
    <source>
        <dbReference type="SAM" id="MobiDB-lite"/>
    </source>
</evidence>
<gene>
    <name evidence="2" type="ORF">yc1106_07832</name>
</gene>
<feature type="region of interest" description="Disordered" evidence="1">
    <location>
        <begin position="1"/>
        <end position="52"/>
    </location>
</feature>
<proteinExistence type="predicted"/>
<sequence length="102" mass="10845">MGESMYTAYNVALGQTQGQHNSKSNTDQAERQRRRRAPGPHPSELDVTPVAGSSPQFTAPLCCAWHAFQWIARRPQWGGLTGAVEADIAGRGASVAVGSPLA</sequence>
<evidence type="ECO:0000313" key="2">
    <source>
        <dbReference type="EMBL" id="USP80558.1"/>
    </source>
</evidence>
<keyword evidence="3" id="KW-1185">Reference proteome</keyword>
<dbReference type="AlphaFoldDB" id="A0A9Q9DU45"/>
<dbReference type="VEuPathDB" id="FungiDB:yc1106_07832"/>
<evidence type="ECO:0000313" key="3">
    <source>
        <dbReference type="Proteomes" id="UP001056012"/>
    </source>
</evidence>
<dbReference type="Proteomes" id="UP001056012">
    <property type="component" value="Chromosome 6"/>
</dbReference>
<protein>
    <submittedName>
        <fullName evidence="2">Uncharacterized protein</fullName>
    </submittedName>
</protein>
<dbReference type="OrthoDB" id="10585444at2759"/>
<feature type="compositionally biased region" description="Polar residues" evidence="1">
    <location>
        <begin position="13"/>
        <end position="27"/>
    </location>
</feature>
<name>A0A9Q9DU45_CURCL</name>
<accession>A0A9Q9DU45</accession>
<organism evidence="2 3">
    <name type="scientific">Curvularia clavata</name>
    <dbReference type="NCBI Taxonomy" id="95742"/>
    <lineage>
        <taxon>Eukaryota</taxon>
        <taxon>Fungi</taxon>
        <taxon>Dikarya</taxon>
        <taxon>Ascomycota</taxon>
        <taxon>Pezizomycotina</taxon>
        <taxon>Dothideomycetes</taxon>
        <taxon>Pleosporomycetidae</taxon>
        <taxon>Pleosporales</taxon>
        <taxon>Pleosporineae</taxon>
        <taxon>Pleosporaceae</taxon>
        <taxon>Curvularia</taxon>
    </lineage>
</organism>
<reference evidence="2" key="1">
    <citation type="submission" date="2021-12" db="EMBL/GenBank/DDBJ databases">
        <title>Curvularia clavata genome.</title>
        <authorList>
            <person name="Cao Y."/>
        </authorList>
    </citation>
    <scope>NUCLEOTIDE SEQUENCE</scope>
    <source>
        <strain evidence="2">Yc1106</strain>
    </source>
</reference>
<dbReference type="EMBL" id="CP089279">
    <property type="protein sequence ID" value="USP80558.1"/>
    <property type="molecule type" value="Genomic_DNA"/>
</dbReference>